<evidence type="ECO:0000313" key="6">
    <source>
        <dbReference type="EMBL" id="MBD7913769.1"/>
    </source>
</evidence>
<evidence type="ECO:0000256" key="1">
    <source>
        <dbReference type="ARBA" id="ARBA00005901"/>
    </source>
</evidence>
<evidence type="ECO:0000256" key="4">
    <source>
        <dbReference type="HAMAP-Rule" id="MF_00311"/>
    </source>
</evidence>
<protein>
    <recommendedName>
        <fullName evidence="4">V-type proton ATPase subunit E</fullName>
    </recommendedName>
    <alternativeName>
        <fullName evidence="4">V-ATPase subunit E</fullName>
    </alternativeName>
</protein>
<sequence length="196" mass="21909">MANINNLTSKILKDSEERKESILASAEEEKNKILSKKVAKAKELETEIIKKAEVEAKNRKERIISSASLKVRNDKLAAKQEVIKEVFDKSIDVLSSISGDDFLRFVKNTILSLGNIGEQNLILNKDGMELVDLTFIYDLNQSLGDKGNIKLSSNIGNFKGGFILERNGIEINNTYEALVSSLKDELEFEVANVLFN</sequence>
<keyword evidence="4" id="KW-0375">Hydrogen ion transport</keyword>
<keyword evidence="4" id="KW-0066">ATP synthesis</keyword>
<keyword evidence="3 4" id="KW-0406">Ion transport</keyword>
<evidence type="ECO:0000256" key="5">
    <source>
        <dbReference type="SAM" id="Coils"/>
    </source>
</evidence>
<evidence type="ECO:0000256" key="3">
    <source>
        <dbReference type="ARBA" id="ARBA00023065"/>
    </source>
</evidence>
<keyword evidence="7" id="KW-1185">Reference proteome</keyword>
<comment type="similarity">
    <text evidence="1 4">Belongs to the V-ATPase E subunit family.</text>
</comment>
<name>A0ABR8Q015_9CLOT</name>
<reference evidence="6 7" key="1">
    <citation type="submission" date="2020-08" db="EMBL/GenBank/DDBJ databases">
        <title>A Genomic Blueprint of the Chicken Gut Microbiome.</title>
        <authorList>
            <person name="Gilroy R."/>
            <person name="Ravi A."/>
            <person name="Getino M."/>
            <person name="Pursley I."/>
            <person name="Horton D.L."/>
            <person name="Alikhan N.-F."/>
            <person name="Baker D."/>
            <person name="Gharbi K."/>
            <person name="Hall N."/>
            <person name="Watson M."/>
            <person name="Adriaenssens E.M."/>
            <person name="Foster-Nyarko E."/>
            <person name="Jarju S."/>
            <person name="Secka A."/>
            <person name="Antonio M."/>
            <person name="Oren A."/>
            <person name="Chaudhuri R."/>
            <person name="La Ragione R.M."/>
            <person name="Hildebrand F."/>
            <person name="Pallen M.J."/>
        </authorList>
    </citation>
    <scope>NUCLEOTIDE SEQUENCE [LARGE SCALE GENOMIC DNA]</scope>
    <source>
        <strain evidence="6 7">Sa3CUN1</strain>
    </source>
</reference>
<dbReference type="Gene3D" id="1.20.5.620">
    <property type="entry name" value="F1F0 ATP synthase subunit B, membrane domain"/>
    <property type="match status" value="1"/>
</dbReference>
<dbReference type="Pfam" id="PF01991">
    <property type="entry name" value="vATP-synt_E"/>
    <property type="match status" value="1"/>
</dbReference>
<accession>A0ABR8Q015</accession>
<keyword evidence="2 4" id="KW-0813">Transport</keyword>
<dbReference type="Proteomes" id="UP000640335">
    <property type="component" value="Unassembled WGS sequence"/>
</dbReference>
<dbReference type="SUPFAM" id="SSF160527">
    <property type="entry name" value="V-type ATPase subunit E-like"/>
    <property type="match status" value="1"/>
</dbReference>
<gene>
    <name evidence="4" type="primary">atpE</name>
    <name evidence="6" type="ORF">H9660_01265</name>
</gene>
<dbReference type="InterPro" id="IPR002842">
    <property type="entry name" value="ATPase_V1_Esu"/>
</dbReference>
<evidence type="ECO:0000313" key="7">
    <source>
        <dbReference type="Proteomes" id="UP000640335"/>
    </source>
</evidence>
<comment type="function">
    <text evidence="4">Produces ATP from ADP in the presence of a proton gradient across the membrane.</text>
</comment>
<evidence type="ECO:0000256" key="2">
    <source>
        <dbReference type="ARBA" id="ARBA00022448"/>
    </source>
</evidence>
<comment type="caution">
    <text evidence="6">The sequence shown here is derived from an EMBL/GenBank/DDBJ whole genome shotgun (WGS) entry which is preliminary data.</text>
</comment>
<proteinExistence type="inferred from homology"/>
<keyword evidence="5" id="KW-0175">Coiled coil</keyword>
<feature type="coiled-coil region" evidence="5">
    <location>
        <begin position="12"/>
        <end position="44"/>
    </location>
</feature>
<organism evidence="6 7">
    <name type="scientific">Clostridium gallinarum</name>
    <dbReference type="NCBI Taxonomy" id="2762246"/>
    <lineage>
        <taxon>Bacteria</taxon>
        <taxon>Bacillati</taxon>
        <taxon>Bacillota</taxon>
        <taxon>Clostridia</taxon>
        <taxon>Eubacteriales</taxon>
        <taxon>Clostridiaceae</taxon>
        <taxon>Clostridium</taxon>
    </lineage>
</organism>
<dbReference type="HAMAP" id="MF_00311">
    <property type="entry name" value="ATP_synth_E_arch"/>
    <property type="match status" value="1"/>
</dbReference>
<dbReference type="RefSeq" id="WP_191747743.1">
    <property type="nucleotide sequence ID" value="NZ_JACSQZ010000003.1"/>
</dbReference>
<dbReference type="EMBL" id="JACSQZ010000003">
    <property type="protein sequence ID" value="MBD7913769.1"/>
    <property type="molecule type" value="Genomic_DNA"/>
</dbReference>